<gene>
    <name evidence="1" type="ORF">METZ01_LOCUS252200</name>
</gene>
<evidence type="ECO:0000313" key="1">
    <source>
        <dbReference type="EMBL" id="SVB99346.1"/>
    </source>
</evidence>
<proteinExistence type="predicted"/>
<feature type="non-terminal residue" evidence="1">
    <location>
        <position position="84"/>
    </location>
</feature>
<organism evidence="1">
    <name type="scientific">marine metagenome</name>
    <dbReference type="NCBI Taxonomy" id="408172"/>
    <lineage>
        <taxon>unclassified sequences</taxon>
        <taxon>metagenomes</taxon>
        <taxon>ecological metagenomes</taxon>
    </lineage>
</organism>
<name>A0A382IIA5_9ZZZZ</name>
<dbReference type="AlphaFoldDB" id="A0A382IIA5"/>
<sequence>MKNVKTLLIFITISAFMFASQTRVDALGGAGFWADDYANIGAFPASVNNHQVAWTDGSDFTSVWNADGTTWGFAGGTGDDMANV</sequence>
<accession>A0A382IIA5</accession>
<protein>
    <submittedName>
        <fullName evidence="1">Uncharacterized protein</fullName>
    </submittedName>
</protein>
<reference evidence="1" key="1">
    <citation type="submission" date="2018-05" db="EMBL/GenBank/DDBJ databases">
        <authorList>
            <person name="Lanie J.A."/>
            <person name="Ng W.-L."/>
            <person name="Kazmierczak K.M."/>
            <person name="Andrzejewski T.M."/>
            <person name="Davidsen T.M."/>
            <person name="Wayne K.J."/>
            <person name="Tettelin H."/>
            <person name="Glass J.I."/>
            <person name="Rusch D."/>
            <person name="Podicherti R."/>
            <person name="Tsui H.-C.T."/>
            <person name="Winkler M.E."/>
        </authorList>
    </citation>
    <scope>NUCLEOTIDE SEQUENCE</scope>
</reference>
<dbReference type="EMBL" id="UINC01067566">
    <property type="protein sequence ID" value="SVB99346.1"/>
    <property type="molecule type" value="Genomic_DNA"/>
</dbReference>